<dbReference type="VEuPathDB" id="FungiDB:GGTG_01414"/>
<feature type="region of interest" description="Disordered" evidence="1">
    <location>
        <begin position="1"/>
        <end position="73"/>
    </location>
</feature>
<dbReference type="EnsemblFungi" id="EJT81434">
    <property type="protein sequence ID" value="EJT81434"/>
    <property type="gene ID" value="GGTG_01414"/>
</dbReference>
<dbReference type="HOGENOM" id="CLU_1669485_0_0_1"/>
<reference evidence="4" key="1">
    <citation type="submission" date="2010-07" db="EMBL/GenBank/DDBJ databases">
        <title>The genome sequence of Gaeumannomyces graminis var. tritici strain R3-111a-1.</title>
        <authorList>
            <consortium name="The Broad Institute Genome Sequencing Platform"/>
            <person name="Ma L.-J."/>
            <person name="Dead R."/>
            <person name="Young S."/>
            <person name="Zeng Q."/>
            <person name="Koehrsen M."/>
            <person name="Alvarado L."/>
            <person name="Berlin A."/>
            <person name="Chapman S.B."/>
            <person name="Chen Z."/>
            <person name="Freedman E."/>
            <person name="Gellesch M."/>
            <person name="Goldberg J."/>
            <person name="Griggs A."/>
            <person name="Gujja S."/>
            <person name="Heilman E.R."/>
            <person name="Heiman D."/>
            <person name="Hepburn T."/>
            <person name="Howarth C."/>
            <person name="Jen D."/>
            <person name="Larson L."/>
            <person name="Mehta T."/>
            <person name="Neiman D."/>
            <person name="Pearson M."/>
            <person name="Roberts A."/>
            <person name="Saif S."/>
            <person name="Shea T."/>
            <person name="Shenoy N."/>
            <person name="Sisk P."/>
            <person name="Stolte C."/>
            <person name="Sykes S."/>
            <person name="Walk T."/>
            <person name="White J."/>
            <person name="Yandava C."/>
            <person name="Haas B."/>
            <person name="Nusbaum C."/>
            <person name="Birren B."/>
        </authorList>
    </citation>
    <scope>NUCLEOTIDE SEQUENCE [LARGE SCALE GENOMIC DNA]</scope>
    <source>
        <strain evidence="4">R3-111a-1</strain>
    </source>
</reference>
<evidence type="ECO:0000313" key="3">
    <source>
        <dbReference type="EnsemblFungi" id="EJT81434"/>
    </source>
</evidence>
<feature type="compositionally biased region" description="Basic and acidic residues" evidence="1">
    <location>
        <begin position="47"/>
        <end position="56"/>
    </location>
</feature>
<gene>
    <name evidence="3" type="primary">20341872</name>
    <name evidence="2" type="ORF">GGTG_01414</name>
</gene>
<protein>
    <submittedName>
        <fullName evidence="2 3">Uncharacterized protein</fullName>
    </submittedName>
</protein>
<sequence>MGQGLGARGQAQNQNQDFGAKEAGCSSVARARSRTPPTTNVGSVNRDPGKRDREGITRSGSIRVHNRAGSVRAKTTADAGLTDLLGPATRRQVVAAYLAAGWMATLGSAAAQSPKDRTTVSALDHGGLWPGNQSHTHSHLTHHPWPLIPRPPHLMRIM</sequence>
<proteinExistence type="predicted"/>
<evidence type="ECO:0000313" key="2">
    <source>
        <dbReference type="EMBL" id="EJT81434.1"/>
    </source>
</evidence>
<dbReference type="Proteomes" id="UP000006039">
    <property type="component" value="Unassembled WGS sequence"/>
</dbReference>
<accession>J3NJI2</accession>
<dbReference type="RefSeq" id="XP_009217443.1">
    <property type="nucleotide sequence ID" value="XM_009219179.1"/>
</dbReference>
<reference evidence="3" key="5">
    <citation type="submission" date="2018-04" db="UniProtKB">
        <authorList>
            <consortium name="EnsemblFungi"/>
        </authorList>
    </citation>
    <scope>IDENTIFICATION</scope>
    <source>
        <strain evidence="3">R3-111a-1</strain>
    </source>
</reference>
<evidence type="ECO:0000256" key="1">
    <source>
        <dbReference type="SAM" id="MobiDB-lite"/>
    </source>
</evidence>
<dbReference type="GeneID" id="20341872"/>
<keyword evidence="4" id="KW-1185">Reference proteome</keyword>
<dbReference type="EMBL" id="GL385395">
    <property type="protein sequence ID" value="EJT81434.1"/>
    <property type="molecule type" value="Genomic_DNA"/>
</dbReference>
<evidence type="ECO:0000313" key="4">
    <source>
        <dbReference type="Proteomes" id="UP000006039"/>
    </source>
</evidence>
<name>J3NJI2_GAET3</name>
<reference evidence="3" key="4">
    <citation type="journal article" date="2015" name="G3 (Bethesda)">
        <title>Genome sequences of three phytopathogenic species of the Magnaporthaceae family of fungi.</title>
        <authorList>
            <person name="Okagaki L.H."/>
            <person name="Nunes C.C."/>
            <person name="Sailsbery J."/>
            <person name="Clay B."/>
            <person name="Brown D."/>
            <person name="John T."/>
            <person name="Oh Y."/>
            <person name="Young N."/>
            <person name="Fitzgerald M."/>
            <person name="Haas B.J."/>
            <person name="Zeng Q."/>
            <person name="Young S."/>
            <person name="Adiconis X."/>
            <person name="Fan L."/>
            <person name="Levin J.Z."/>
            <person name="Mitchell T.K."/>
            <person name="Okubara P.A."/>
            <person name="Farman M.L."/>
            <person name="Kohn L.M."/>
            <person name="Birren B."/>
            <person name="Ma L.-J."/>
            <person name="Dean R.A."/>
        </authorList>
    </citation>
    <scope>NUCLEOTIDE SEQUENCE</scope>
    <source>
        <strain evidence="3">R3-111a-1</strain>
    </source>
</reference>
<dbReference type="AlphaFoldDB" id="J3NJI2"/>
<reference evidence="2" key="3">
    <citation type="submission" date="2010-09" db="EMBL/GenBank/DDBJ databases">
        <title>Annotation of Gaeumannomyces graminis var. tritici R3-111a-1.</title>
        <authorList>
            <consortium name="The Broad Institute Genome Sequencing Platform"/>
            <person name="Ma L.-J."/>
            <person name="Dead R."/>
            <person name="Young S.K."/>
            <person name="Zeng Q."/>
            <person name="Gargeya S."/>
            <person name="Fitzgerald M."/>
            <person name="Haas B."/>
            <person name="Abouelleil A."/>
            <person name="Alvarado L."/>
            <person name="Arachchi H.M."/>
            <person name="Berlin A."/>
            <person name="Brown A."/>
            <person name="Chapman S.B."/>
            <person name="Chen Z."/>
            <person name="Dunbar C."/>
            <person name="Freedman E."/>
            <person name="Gearin G."/>
            <person name="Gellesch M."/>
            <person name="Goldberg J."/>
            <person name="Griggs A."/>
            <person name="Gujja S."/>
            <person name="Heiman D."/>
            <person name="Howarth C."/>
            <person name="Larson L."/>
            <person name="Lui A."/>
            <person name="MacDonald P.J.P."/>
            <person name="Mehta T."/>
            <person name="Montmayeur A."/>
            <person name="Murphy C."/>
            <person name="Neiman D."/>
            <person name="Pearson M."/>
            <person name="Priest M."/>
            <person name="Roberts A."/>
            <person name="Saif S."/>
            <person name="Shea T."/>
            <person name="Shenoy N."/>
            <person name="Sisk P."/>
            <person name="Stolte C."/>
            <person name="Sykes S."/>
            <person name="Yandava C."/>
            <person name="Wortman J."/>
            <person name="Nusbaum C."/>
            <person name="Birren B."/>
        </authorList>
    </citation>
    <scope>NUCLEOTIDE SEQUENCE</scope>
    <source>
        <strain evidence="2">R3-111a-1</strain>
    </source>
</reference>
<organism evidence="2">
    <name type="scientific">Gaeumannomyces tritici (strain R3-111a-1)</name>
    <name type="common">Wheat and barley take-all root rot fungus</name>
    <name type="synonym">Gaeumannomyces graminis var. tritici</name>
    <dbReference type="NCBI Taxonomy" id="644352"/>
    <lineage>
        <taxon>Eukaryota</taxon>
        <taxon>Fungi</taxon>
        <taxon>Dikarya</taxon>
        <taxon>Ascomycota</taxon>
        <taxon>Pezizomycotina</taxon>
        <taxon>Sordariomycetes</taxon>
        <taxon>Sordariomycetidae</taxon>
        <taxon>Magnaporthales</taxon>
        <taxon>Magnaporthaceae</taxon>
        <taxon>Gaeumannomyces</taxon>
    </lineage>
</organism>
<reference evidence="2" key="2">
    <citation type="submission" date="2010-07" db="EMBL/GenBank/DDBJ databases">
        <authorList>
            <consortium name="The Broad Institute Genome Sequencing Platform"/>
            <consortium name="Broad Institute Genome Sequencing Center for Infectious Disease"/>
            <person name="Ma L.-J."/>
            <person name="Dead R."/>
            <person name="Young S."/>
            <person name="Zeng Q."/>
            <person name="Koehrsen M."/>
            <person name="Alvarado L."/>
            <person name="Berlin A."/>
            <person name="Chapman S.B."/>
            <person name="Chen Z."/>
            <person name="Freedman E."/>
            <person name="Gellesch M."/>
            <person name="Goldberg J."/>
            <person name="Griggs A."/>
            <person name="Gujja S."/>
            <person name="Heilman E.R."/>
            <person name="Heiman D."/>
            <person name="Hepburn T."/>
            <person name="Howarth C."/>
            <person name="Jen D."/>
            <person name="Larson L."/>
            <person name="Mehta T."/>
            <person name="Neiman D."/>
            <person name="Pearson M."/>
            <person name="Roberts A."/>
            <person name="Saif S."/>
            <person name="Shea T."/>
            <person name="Shenoy N."/>
            <person name="Sisk P."/>
            <person name="Stolte C."/>
            <person name="Sykes S."/>
            <person name="Walk T."/>
            <person name="White J."/>
            <person name="Yandava C."/>
            <person name="Haas B."/>
            <person name="Nusbaum C."/>
            <person name="Birren B."/>
        </authorList>
    </citation>
    <scope>NUCLEOTIDE SEQUENCE</scope>
    <source>
        <strain evidence="2">R3-111a-1</strain>
    </source>
</reference>